<dbReference type="EMBL" id="BAABYW010000001">
    <property type="protein sequence ID" value="GAA6407689.1"/>
    <property type="molecule type" value="Genomic_DNA"/>
</dbReference>
<dbReference type="Pfam" id="PF00294">
    <property type="entry name" value="PfkB"/>
    <property type="match status" value="1"/>
</dbReference>
<dbReference type="InterPro" id="IPR002173">
    <property type="entry name" value="Carboh/pur_kinase_PfkB_CS"/>
</dbReference>
<feature type="domain" description="Carbohydrate kinase PfkB" evidence="3">
    <location>
        <begin position="6"/>
        <end position="295"/>
    </location>
</feature>
<dbReference type="InterPro" id="IPR029056">
    <property type="entry name" value="Ribokinase-like"/>
</dbReference>
<evidence type="ECO:0000313" key="4">
    <source>
        <dbReference type="EMBL" id="GAA6407689.1"/>
    </source>
</evidence>
<protein>
    <submittedName>
        <fullName evidence="4">Sugar kinase</fullName>
    </submittedName>
</protein>
<dbReference type="PANTHER" id="PTHR10584:SF166">
    <property type="entry name" value="RIBOKINASE"/>
    <property type="match status" value="1"/>
</dbReference>
<evidence type="ECO:0000259" key="3">
    <source>
        <dbReference type="Pfam" id="PF00294"/>
    </source>
</evidence>
<reference evidence="4 5" key="1">
    <citation type="submission" date="2024-04" db="EMBL/GenBank/DDBJ databases">
        <title>Defined microbial consortia suppress multidrug-resistant proinflammatory Enterobacteriaceae via ecological control.</title>
        <authorList>
            <person name="Furuichi M."/>
            <person name="Kawaguchi T."/>
            <person name="Pust M."/>
            <person name="Yasuma K."/>
            <person name="Plichta D."/>
            <person name="Hasegawa N."/>
            <person name="Ohya T."/>
            <person name="Bhattarai S."/>
            <person name="Sasajima S."/>
            <person name="Aoto Y."/>
            <person name="Tuganbaev T."/>
            <person name="Yaginuma M."/>
            <person name="Ueda M."/>
            <person name="Okahashi N."/>
            <person name="Amafuji K."/>
            <person name="Kiridooshi Y."/>
            <person name="Sugita K."/>
            <person name="Strazar M."/>
            <person name="Skelly A."/>
            <person name="Suda W."/>
            <person name="Hattori M."/>
            <person name="Nakamoto N."/>
            <person name="Caballero S."/>
            <person name="Norman J."/>
            <person name="Olle B."/>
            <person name="Tanoue T."/>
            <person name="Arita M."/>
            <person name="Bucci V."/>
            <person name="Atarashi K."/>
            <person name="Xavier R."/>
            <person name="Honda K."/>
        </authorList>
    </citation>
    <scope>NUCLEOTIDE SEQUENCE [LARGE SCALE GENOMIC DNA]</scope>
    <source>
        <strain evidence="5">k04-0078-D8-1</strain>
    </source>
</reference>
<dbReference type="Gene3D" id="3.40.1190.20">
    <property type="match status" value="1"/>
</dbReference>
<dbReference type="SUPFAM" id="SSF53613">
    <property type="entry name" value="Ribokinase-like"/>
    <property type="match status" value="1"/>
</dbReference>
<dbReference type="PROSITE" id="PS00584">
    <property type="entry name" value="PFKB_KINASES_2"/>
    <property type="match status" value="1"/>
</dbReference>
<comment type="caution">
    <text evidence="4">The sequence shown here is derived from an EMBL/GenBank/DDBJ whole genome shotgun (WGS) entry which is preliminary data.</text>
</comment>
<dbReference type="GO" id="GO:0016301">
    <property type="term" value="F:kinase activity"/>
    <property type="evidence" value="ECO:0007669"/>
    <property type="project" value="UniProtKB-KW"/>
</dbReference>
<dbReference type="Proteomes" id="UP001600943">
    <property type="component" value="Unassembled WGS sequence"/>
</dbReference>
<sequence length="307" mass="33268">MDVYGLGTLAMDVLMKVDNLPSEDGFCIVKSNDRQPGGSGTNVIVQLARLSAECGYIGAVGDDILGKEVLNSLRDEKVDINSMIIRPGMITLHTDIVIDDGGSKFIMLNMGDAFESLTTDEIDIQAITSAKVFYTDLLPKEPAIIGLRKAKEAGVKTVFNMQVGLGTMQGLNVSKQEILSALKYVDIFAPCRSGLYELTGTTDLDACARCLQEYCEGTLLFTLGKDGSVIYDDNNRKYTVPSCDLKVVDSTGAGDSYMGAFIYQHCLKGMPIEESMKFATMCAGYTCTGIGARYSPDLEIAKTLVWK</sequence>
<name>A0ABQ0B8B3_9FIRM</name>
<organism evidence="4 5">
    <name type="scientific">Blautia hominis</name>
    <dbReference type="NCBI Taxonomy" id="2025493"/>
    <lineage>
        <taxon>Bacteria</taxon>
        <taxon>Bacillati</taxon>
        <taxon>Bacillota</taxon>
        <taxon>Clostridia</taxon>
        <taxon>Lachnospirales</taxon>
        <taxon>Lachnospiraceae</taxon>
        <taxon>Blautia</taxon>
    </lineage>
</organism>
<proteinExistence type="predicted"/>
<evidence type="ECO:0000256" key="1">
    <source>
        <dbReference type="ARBA" id="ARBA00022679"/>
    </source>
</evidence>
<keyword evidence="2 4" id="KW-0418">Kinase</keyword>
<dbReference type="InterPro" id="IPR011611">
    <property type="entry name" value="PfkB_dom"/>
</dbReference>
<gene>
    <name evidence="4" type="ORF">K040078D81_18060</name>
</gene>
<keyword evidence="5" id="KW-1185">Reference proteome</keyword>
<accession>A0ABQ0B8B3</accession>
<dbReference type="PANTHER" id="PTHR10584">
    <property type="entry name" value="SUGAR KINASE"/>
    <property type="match status" value="1"/>
</dbReference>
<evidence type="ECO:0000313" key="5">
    <source>
        <dbReference type="Proteomes" id="UP001600943"/>
    </source>
</evidence>
<evidence type="ECO:0000256" key="2">
    <source>
        <dbReference type="ARBA" id="ARBA00022777"/>
    </source>
</evidence>
<dbReference type="RefSeq" id="WP_390404727.1">
    <property type="nucleotide sequence ID" value="NZ_BAABYW010000001.1"/>
</dbReference>
<keyword evidence="1" id="KW-0808">Transferase</keyword>